<dbReference type="AlphaFoldDB" id="K8FAK2"/>
<evidence type="ECO:0000256" key="1">
    <source>
        <dbReference type="SAM" id="MobiDB-lite"/>
    </source>
</evidence>
<gene>
    <name evidence="2" type="ordered locus">Bathy11g00040</name>
</gene>
<feature type="region of interest" description="Disordered" evidence="1">
    <location>
        <begin position="321"/>
        <end position="341"/>
    </location>
</feature>
<sequence>MDELLALLEGDDADDLPYSKTSSPSFSFSLRRLLKHAKYLREGCKLNDATVSRAALRDSEAIEECCKRVRACKSMKDKKHVTTCGIESTMMTASLSSSFARSPIIRGRQKGHQREGGKNTRTKIEQDERVQTNASTSSSSSRAKPSTTSLLISSSIKSSSSIRERRARDIERAKTRREERERKAKEKKEKEEKEANDKRMLLTSRAKEAKRLVLSRENTTKDRKNESSDDMTEKTKKSNPSSFQRRSPRSRRERKRPSYMNAVREKDVDAQTVLTIEEVLEALIAATVRSASNAAWKRAKMLATQAKVKEREILASIPVSNGESDCGRTKAATPATTSKKEKKPTKLINFVDVVKAAAKESALQKRNRERKEEKERDLAEKKRLEKIAFKKQREKAELLRVKLEELRKEKEKLEDEKKREMKEKKRIADEKKAWREDRQRRRDQAALEVARNAREKAEVNAFVDALVNEIFQ</sequence>
<protein>
    <submittedName>
        <fullName evidence="2">Uncharacterized protein</fullName>
    </submittedName>
</protein>
<dbReference type="EMBL" id="FO082268">
    <property type="protein sequence ID" value="CCO18643.1"/>
    <property type="molecule type" value="Genomic_DNA"/>
</dbReference>
<feature type="compositionally biased region" description="Basic and acidic residues" evidence="1">
    <location>
        <begin position="112"/>
        <end position="130"/>
    </location>
</feature>
<feature type="compositionally biased region" description="Low complexity" evidence="1">
    <location>
        <begin position="135"/>
        <end position="161"/>
    </location>
</feature>
<feature type="compositionally biased region" description="Basic and acidic residues" evidence="1">
    <location>
        <begin position="162"/>
        <end position="211"/>
    </location>
</feature>
<dbReference type="GeneID" id="19012697"/>
<keyword evidence="3" id="KW-1185">Reference proteome</keyword>
<organism evidence="2 3">
    <name type="scientific">Bathycoccus prasinos</name>
    <dbReference type="NCBI Taxonomy" id="41875"/>
    <lineage>
        <taxon>Eukaryota</taxon>
        <taxon>Viridiplantae</taxon>
        <taxon>Chlorophyta</taxon>
        <taxon>Mamiellophyceae</taxon>
        <taxon>Mamiellales</taxon>
        <taxon>Bathycoccaceae</taxon>
        <taxon>Bathycoccus</taxon>
    </lineage>
</organism>
<evidence type="ECO:0000313" key="2">
    <source>
        <dbReference type="EMBL" id="CCO18643.1"/>
    </source>
</evidence>
<dbReference type="KEGG" id="bpg:Bathy11g00040"/>
<evidence type="ECO:0000313" key="3">
    <source>
        <dbReference type="Proteomes" id="UP000198341"/>
    </source>
</evidence>
<feature type="compositionally biased region" description="Basic and acidic residues" evidence="1">
    <location>
        <begin position="218"/>
        <end position="236"/>
    </location>
</feature>
<feature type="region of interest" description="Disordered" evidence="1">
    <location>
        <begin position="410"/>
        <end position="442"/>
    </location>
</feature>
<dbReference type="RefSeq" id="XP_007510298.1">
    <property type="nucleotide sequence ID" value="XM_007510236.1"/>
</dbReference>
<feature type="region of interest" description="Disordered" evidence="1">
    <location>
        <begin position="97"/>
        <end position="262"/>
    </location>
</feature>
<accession>K8FAK2</accession>
<name>K8FAK2_9CHLO</name>
<reference evidence="2 3" key="1">
    <citation type="submission" date="2011-10" db="EMBL/GenBank/DDBJ databases">
        <authorList>
            <person name="Genoscope - CEA"/>
        </authorList>
    </citation>
    <scope>NUCLEOTIDE SEQUENCE [LARGE SCALE GENOMIC DNA]</scope>
    <source>
        <strain evidence="2 3">RCC 1105</strain>
    </source>
</reference>
<proteinExistence type="predicted"/>
<dbReference type="Proteomes" id="UP000198341">
    <property type="component" value="Chromosome 11"/>
</dbReference>
<feature type="compositionally biased region" description="Basic residues" evidence="1">
    <location>
        <begin position="246"/>
        <end position="257"/>
    </location>
</feature>